<dbReference type="GO" id="GO:0046872">
    <property type="term" value="F:metal ion binding"/>
    <property type="evidence" value="ECO:0007669"/>
    <property type="project" value="UniProtKB-KW"/>
</dbReference>
<dbReference type="EMBL" id="SLWK01000016">
    <property type="protein sequence ID" value="TCO05378.1"/>
    <property type="molecule type" value="Genomic_DNA"/>
</dbReference>
<keyword evidence="6" id="KW-0067">ATP-binding</keyword>
<evidence type="ECO:0000313" key="16">
    <source>
        <dbReference type="Proteomes" id="UP000295221"/>
    </source>
</evidence>
<keyword evidence="7" id="KW-0238">DNA-binding</keyword>
<dbReference type="PANTHER" id="PTHR13710">
    <property type="entry name" value="DNA HELICASE RECQ FAMILY MEMBER"/>
    <property type="match status" value="1"/>
</dbReference>
<dbReference type="InterPro" id="IPR032284">
    <property type="entry name" value="RecQ_Zn-bd"/>
</dbReference>
<accession>A0A4R2GBH8</accession>
<dbReference type="InterPro" id="IPR004589">
    <property type="entry name" value="DNA_helicase_ATP-dep_RecQ"/>
</dbReference>
<dbReference type="SMART" id="SM00487">
    <property type="entry name" value="DEXDc"/>
    <property type="match status" value="1"/>
</dbReference>
<dbReference type="Pfam" id="PF16124">
    <property type="entry name" value="RecQ_Zn_bind"/>
    <property type="match status" value="1"/>
</dbReference>
<dbReference type="NCBIfam" id="TIGR00614">
    <property type="entry name" value="recQ_fam"/>
    <property type="match status" value="1"/>
</dbReference>
<dbReference type="SMART" id="SM00490">
    <property type="entry name" value="HELICc"/>
    <property type="match status" value="1"/>
</dbReference>
<dbReference type="InterPro" id="IPR014001">
    <property type="entry name" value="Helicase_ATP-bd"/>
</dbReference>
<evidence type="ECO:0000256" key="9">
    <source>
        <dbReference type="ARBA" id="ARBA00034617"/>
    </source>
</evidence>
<dbReference type="GO" id="GO:0003677">
    <property type="term" value="F:DNA binding"/>
    <property type="evidence" value="ECO:0007669"/>
    <property type="project" value="UniProtKB-KW"/>
</dbReference>
<name>A0A4R2GBH8_9BACT</name>
<evidence type="ECO:0000256" key="12">
    <source>
        <dbReference type="ARBA" id="ARBA00044550"/>
    </source>
</evidence>
<dbReference type="AlphaFoldDB" id="A0A4R2GBH8"/>
<protein>
    <recommendedName>
        <fullName evidence="11">ATP-dependent DNA helicase RecQ</fullName>
        <ecNumber evidence="10">5.6.2.4</ecNumber>
    </recommendedName>
    <alternativeName>
        <fullName evidence="12">DNA 3'-5' helicase RecQ</fullName>
    </alternativeName>
</protein>
<dbReference type="InterPro" id="IPR027417">
    <property type="entry name" value="P-loop_NTPase"/>
</dbReference>
<evidence type="ECO:0000256" key="11">
    <source>
        <dbReference type="ARBA" id="ARBA00044535"/>
    </source>
</evidence>
<evidence type="ECO:0000256" key="8">
    <source>
        <dbReference type="ARBA" id="ARBA00023235"/>
    </source>
</evidence>
<dbReference type="GO" id="GO:0030894">
    <property type="term" value="C:replisome"/>
    <property type="evidence" value="ECO:0007669"/>
    <property type="project" value="TreeGrafter"/>
</dbReference>
<dbReference type="GO" id="GO:0043590">
    <property type="term" value="C:bacterial nucleoid"/>
    <property type="evidence" value="ECO:0007669"/>
    <property type="project" value="TreeGrafter"/>
</dbReference>
<dbReference type="SUPFAM" id="SSF52540">
    <property type="entry name" value="P-loop containing nucleoside triphosphate hydrolases"/>
    <property type="match status" value="1"/>
</dbReference>
<keyword evidence="4" id="KW-0378">Hydrolase</keyword>
<dbReference type="GO" id="GO:0006310">
    <property type="term" value="P:DNA recombination"/>
    <property type="evidence" value="ECO:0007669"/>
    <property type="project" value="InterPro"/>
</dbReference>
<evidence type="ECO:0000313" key="15">
    <source>
        <dbReference type="EMBL" id="TCO05378.1"/>
    </source>
</evidence>
<comment type="caution">
    <text evidence="15">The sequence shown here is derived from an EMBL/GenBank/DDBJ whole genome shotgun (WGS) entry which is preliminary data.</text>
</comment>
<keyword evidence="5 15" id="KW-0347">Helicase</keyword>
<evidence type="ECO:0000256" key="2">
    <source>
        <dbReference type="ARBA" id="ARBA00022723"/>
    </source>
</evidence>
<evidence type="ECO:0000256" key="5">
    <source>
        <dbReference type="ARBA" id="ARBA00022806"/>
    </source>
</evidence>
<sequence>MINYREILKKYWGYDDFRPMQEDIIKSVGEGKDTLGLLPTGGGKSITFQVPAMAKPGICLVVTPLIALMKDQVENLKKKGIKAYAVHSGLTGMEIQIAYDNCIYGEVKFLYLSPERLSTPVFLEKLQHLKVNLLAIDEAHCISQWGYDFRPGYLKIADVREHLPNVPVLALTATATPKVVDDIQEQLRFEKKNVFQKSFERSNLAYVVRKCEDKEGQLVKILASVPGTAVVYVRNRKKTREYAEILQKNGIRADYFHAGLTQKVKDFRQQQWKSGACRVIVSTNAFGMGIDKSDVRIVVHMDAPDSLEAYFQEAGRAGRDEKKAYAVMLFSPVDKMQLNKSVTTSFPEKEVILKVYDSLCNFFQVAVGHGEGLVLDFNIGKFCSAFGFNVLTVFNSLKILQRAGYLYYSEDSDIPSKVMMQMSDFELYKYQVANAKLDPYIKVLLRSYTGLFTDYASIDEDVLAQRLKVTRDDVYQAFLALSRAKVLHYIPQRRTPLITFLQRREEQRHLVLAPEIYEYRQKEYRQRVDAVLEYATTTHICRSRLLLHYFGQGNSNNCGHCDVCLDRKKQNLSDDEFAKIEEAIYDTLKKEPVSAESLPEKLSFAQDKVWKVIHWLEDVGAVSENQDGMMEWIGKR</sequence>
<dbReference type="FunFam" id="3.40.50.300:FF:001389">
    <property type="entry name" value="ATP-dependent DNA helicase RecQ"/>
    <property type="match status" value="1"/>
</dbReference>
<feature type="domain" description="Helicase ATP-binding" evidence="13">
    <location>
        <begin position="25"/>
        <end position="193"/>
    </location>
</feature>
<dbReference type="InterPro" id="IPR036388">
    <property type="entry name" value="WH-like_DNA-bd_sf"/>
</dbReference>
<organism evidence="15 16">
    <name type="scientific">Natronoflexus pectinivorans</name>
    <dbReference type="NCBI Taxonomy" id="682526"/>
    <lineage>
        <taxon>Bacteria</taxon>
        <taxon>Pseudomonadati</taxon>
        <taxon>Bacteroidota</taxon>
        <taxon>Bacteroidia</taxon>
        <taxon>Marinilabiliales</taxon>
        <taxon>Marinilabiliaceae</taxon>
        <taxon>Natronoflexus</taxon>
    </lineage>
</organism>
<dbReference type="Proteomes" id="UP000295221">
    <property type="component" value="Unassembled WGS sequence"/>
</dbReference>
<keyword evidence="16" id="KW-1185">Reference proteome</keyword>
<evidence type="ECO:0000256" key="6">
    <source>
        <dbReference type="ARBA" id="ARBA00022840"/>
    </source>
</evidence>
<dbReference type="EC" id="5.6.2.4" evidence="10"/>
<dbReference type="GO" id="GO:0016787">
    <property type="term" value="F:hydrolase activity"/>
    <property type="evidence" value="ECO:0007669"/>
    <property type="project" value="UniProtKB-KW"/>
</dbReference>
<comment type="similarity">
    <text evidence="1">Belongs to the helicase family. RecQ subfamily.</text>
</comment>
<dbReference type="GO" id="GO:0043138">
    <property type="term" value="F:3'-5' DNA helicase activity"/>
    <property type="evidence" value="ECO:0007669"/>
    <property type="project" value="UniProtKB-EC"/>
</dbReference>
<dbReference type="OrthoDB" id="9763310at2"/>
<proteinExistence type="inferred from homology"/>
<dbReference type="PROSITE" id="PS51192">
    <property type="entry name" value="HELICASE_ATP_BIND_1"/>
    <property type="match status" value="1"/>
</dbReference>
<dbReference type="Pfam" id="PF00270">
    <property type="entry name" value="DEAD"/>
    <property type="match status" value="1"/>
</dbReference>
<dbReference type="GO" id="GO:0005524">
    <property type="term" value="F:ATP binding"/>
    <property type="evidence" value="ECO:0007669"/>
    <property type="project" value="UniProtKB-KW"/>
</dbReference>
<feature type="domain" description="Helicase C-terminal" evidence="14">
    <location>
        <begin position="217"/>
        <end position="359"/>
    </location>
</feature>
<dbReference type="Pfam" id="PF00271">
    <property type="entry name" value="Helicase_C"/>
    <property type="match status" value="1"/>
</dbReference>
<dbReference type="PROSITE" id="PS51194">
    <property type="entry name" value="HELICASE_CTER"/>
    <property type="match status" value="1"/>
</dbReference>
<reference evidence="15 16" key="1">
    <citation type="submission" date="2019-03" db="EMBL/GenBank/DDBJ databases">
        <title>Genomic Encyclopedia of Type Strains, Phase IV (KMG-IV): sequencing the most valuable type-strain genomes for metagenomic binning, comparative biology and taxonomic classification.</title>
        <authorList>
            <person name="Goeker M."/>
        </authorList>
    </citation>
    <scope>NUCLEOTIDE SEQUENCE [LARGE SCALE GENOMIC DNA]</scope>
    <source>
        <strain evidence="15 16">DSM 24179</strain>
    </source>
</reference>
<dbReference type="Gene3D" id="3.40.50.300">
    <property type="entry name" value="P-loop containing nucleotide triphosphate hydrolases"/>
    <property type="match status" value="2"/>
</dbReference>
<comment type="catalytic activity">
    <reaction evidence="9">
        <text>Couples ATP hydrolysis with the unwinding of duplex DNA by translocating in the 3'-5' direction.</text>
        <dbReference type="EC" id="5.6.2.4"/>
    </reaction>
</comment>
<keyword evidence="8" id="KW-0413">Isomerase</keyword>
<dbReference type="RefSeq" id="WP_132435041.1">
    <property type="nucleotide sequence ID" value="NZ_SLWK01000016.1"/>
</dbReference>
<evidence type="ECO:0000256" key="1">
    <source>
        <dbReference type="ARBA" id="ARBA00005446"/>
    </source>
</evidence>
<dbReference type="CDD" id="cd17920">
    <property type="entry name" value="DEXHc_RecQ"/>
    <property type="match status" value="1"/>
</dbReference>
<dbReference type="PANTHER" id="PTHR13710:SF105">
    <property type="entry name" value="ATP-DEPENDENT DNA HELICASE Q1"/>
    <property type="match status" value="1"/>
</dbReference>
<dbReference type="InterPro" id="IPR001650">
    <property type="entry name" value="Helicase_C-like"/>
</dbReference>
<dbReference type="InterPro" id="IPR011545">
    <property type="entry name" value="DEAD/DEAH_box_helicase_dom"/>
</dbReference>
<dbReference type="Gene3D" id="1.10.10.10">
    <property type="entry name" value="Winged helix-like DNA-binding domain superfamily/Winged helix DNA-binding domain"/>
    <property type="match status" value="1"/>
</dbReference>
<evidence type="ECO:0000259" key="14">
    <source>
        <dbReference type="PROSITE" id="PS51194"/>
    </source>
</evidence>
<evidence type="ECO:0000259" key="13">
    <source>
        <dbReference type="PROSITE" id="PS51192"/>
    </source>
</evidence>
<keyword evidence="3" id="KW-0547">Nucleotide-binding</keyword>
<evidence type="ECO:0000256" key="3">
    <source>
        <dbReference type="ARBA" id="ARBA00022741"/>
    </source>
</evidence>
<dbReference type="GO" id="GO:0006281">
    <property type="term" value="P:DNA repair"/>
    <property type="evidence" value="ECO:0007669"/>
    <property type="project" value="TreeGrafter"/>
</dbReference>
<gene>
    <name evidence="15" type="ORF">EV194_11610</name>
</gene>
<keyword evidence="2" id="KW-0479">Metal-binding</keyword>
<evidence type="ECO:0000256" key="7">
    <source>
        <dbReference type="ARBA" id="ARBA00023125"/>
    </source>
</evidence>
<dbReference type="GO" id="GO:0009378">
    <property type="term" value="F:four-way junction helicase activity"/>
    <property type="evidence" value="ECO:0007669"/>
    <property type="project" value="TreeGrafter"/>
</dbReference>
<evidence type="ECO:0000256" key="4">
    <source>
        <dbReference type="ARBA" id="ARBA00022801"/>
    </source>
</evidence>
<dbReference type="GO" id="GO:0005737">
    <property type="term" value="C:cytoplasm"/>
    <property type="evidence" value="ECO:0007669"/>
    <property type="project" value="TreeGrafter"/>
</dbReference>
<evidence type="ECO:0000256" key="10">
    <source>
        <dbReference type="ARBA" id="ARBA00034808"/>
    </source>
</evidence>